<keyword evidence="6 7" id="KW-0788">Thiol protease</keyword>
<evidence type="ECO:0000256" key="6">
    <source>
        <dbReference type="ARBA" id="ARBA00022807"/>
    </source>
</evidence>
<reference evidence="10" key="1">
    <citation type="submission" date="2024-02" db="EMBL/GenBank/DDBJ databases">
        <authorList>
            <consortium name="ELIXIR-Norway"/>
            <consortium name="Elixir Norway"/>
        </authorList>
    </citation>
    <scope>NUCLEOTIDE SEQUENCE</scope>
</reference>
<keyword evidence="11" id="KW-1185">Reference proteome</keyword>
<feature type="compositionally biased region" description="Low complexity" evidence="8">
    <location>
        <begin position="389"/>
        <end position="401"/>
    </location>
</feature>
<evidence type="ECO:0000256" key="2">
    <source>
        <dbReference type="ARBA" id="ARBA00009085"/>
    </source>
</evidence>
<evidence type="ECO:0000259" key="9">
    <source>
        <dbReference type="PROSITE" id="PS50235"/>
    </source>
</evidence>
<dbReference type="InterPro" id="IPR028889">
    <property type="entry name" value="USP"/>
</dbReference>
<dbReference type="InterPro" id="IPR018200">
    <property type="entry name" value="USP_CS"/>
</dbReference>
<keyword evidence="4 7" id="KW-0833">Ubl conjugation pathway</keyword>
<proteinExistence type="inferred from homology"/>
<dbReference type="CDD" id="cd02661">
    <property type="entry name" value="Peptidase_C19E"/>
    <property type="match status" value="1"/>
</dbReference>
<dbReference type="InterPro" id="IPR001394">
    <property type="entry name" value="Peptidase_C19_UCH"/>
</dbReference>
<feature type="region of interest" description="Disordered" evidence="8">
    <location>
        <begin position="378"/>
        <end position="401"/>
    </location>
</feature>
<dbReference type="EMBL" id="OZ020102">
    <property type="protein sequence ID" value="CAK9275718.1"/>
    <property type="molecule type" value="Genomic_DNA"/>
</dbReference>
<name>A0ABP0X9C2_9BRYO</name>
<dbReference type="PROSITE" id="PS50235">
    <property type="entry name" value="USP_3"/>
    <property type="match status" value="1"/>
</dbReference>
<comment type="function">
    <text evidence="7">Recognizes and hydrolyzes the peptide bond at the C-terminal Gly of ubiquitin. Involved in the processing of poly-ubiquitin precursors as well as that of ubiquitinated proteins.</text>
</comment>
<evidence type="ECO:0000256" key="8">
    <source>
        <dbReference type="SAM" id="MobiDB-lite"/>
    </source>
</evidence>
<gene>
    <name evidence="10" type="ORF">CSSPJE1EN1_LOCUS21196</name>
</gene>
<feature type="compositionally biased region" description="Polar residues" evidence="8">
    <location>
        <begin position="378"/>
        <end position="388"/>
    </location>
</feature>
<dbReference type="Pfam" id="PF00443">
    <property type="entry name" value="UCH"/>
    <property type="match status" value="1"/>
</dbReference>
<dbReference type="InterPro" id="IPR050164">
    <property type="entry name" value="Peptidase_C19"/>
</dbReference>
<dbReference type="PROSITE" id="PS00972">
    <property type="entry name" value="USP_1"/>
    <property type="match status" value="1"/>
</dbReference>
<sequence length="675" mass="74918">MALHSLLPNLQITWQATTTGRRKAGPLGLRNLGNTCYLNSVLQCLTYTPPLANYCVLNLHSSLCNVLNEKNNSNCPFCYLEKRIQQSLTTELDVDAPVRIHNRLQYFAKHFRNGRQEDAHELLRYAIEACNSVCVQLHKLVRGSKLATKQSESKGAKEEPHTVVKEMFGGLLQSQVRCLTCTTESNKLDEIMDLSLDIVRLNTVKEALCRFFQPEVLDGDNKYRCDQCKKLSPARKQMAMYRAPNVLVIQLKRFENIFGGKIDRHIVFEERLCLAGHMCRASKDARPEYSLYGIVVHAGHSQDAGHYYAYVKDSSGRWFCCDDASVSLVTNTKTVLDEKAYMLFYVRSSMGLKTSKEALPSGGSIPLSLSTTEIQLSKSSKISTAPTTNSSSGVSSNGNVSRVTTKPLVKYGSISAVNGRQVNSEYLGNGNHCKLVQSANGKAVIEEHASTNGDCGSSGLSANDELSSAVTNCNGKFYGPELPQNLASSSAVDTKTAHHETSRQGACGIHVYWLLQETKKAEDRSRAVGNEPQNGSVTETNLCGKRLREEGGNSSPEVMKAGKVGEAALSVNVNEKNSSMDADQLTELEKLKIILEKEGREELQRSGWCEALRESLRAAKKRRLGQLWPREVTDRALLRKQLIIEVQEPLKLQVPRALKEHLVEQLRTFFLPKDN</sequence>
<dbReference type="PANTHER" id="PTHR24006:SF758">
    <property type="entry name" value="UBIQUITIN CARBOXYL-TERMINAL HYDROLASE 36"/>
    <property type="match status" value="1"/>
</dbReference>
<evidence type="ECO:0000256" key="7">
    <source>
        <dbReference type="RuleBase" id="RU366025"/>
    </source>
</evidence>
<comment type="similarity">
    <text evidence="2 7">Belongs to the peptidase C19 family.</text>
</comment>
<organism evidence="10 11">
    <name type="scientific">Sphagnum jensenii</name>
    <dbReference type="NCBI Taxonomy" id="128206"/>
    <lineage>
        <taxon>Eukaryota</taxon>
        <taxon>Viridiplantae</taxon>
        <taxon>Streptophyta</taxon>
        <taxon>Embryophyta</taxon>
        <taxon>Bryophyta</taxon>
        <taxon>Sphagnophytina</taxon>
        <taxon>Sphagnopsida</taxon>
        <taxon>Sphagnales</taxon>
        <taxon>Sphagnaceae</taxon>
        <taxon>Sphagnum</taxon>
    </lineage>
</organism>
<dbReference type="Proteomes" id="UP001497444">
    <property type="component" value="Chromosome 7"/>
</dbReference>
<evidence type="ECO:0000256" key="3">
    <source>
        <dbReference type="ARBA" id="ARBA00022670"/>
    </source>
</evidence>
<evidence type="ECO:0000313" key="11">
    <source>
        <dbReference type="Proteomes" id="UP001497444"/>
    </source>
</evidence>
<dbReference type="PROSITE" id="PS00973">
    <property type="entry name" value="USP_2"/>
    <property type="match status" value="1"/>
</dbReference>
<evidence type="ECO:0000256" key="1">
    <source>
        <dbReference type="ARBA" id="ARBA00000707"/>
    </source>
</evidence>
<dbReference type="Gene3D" id="3.90.70.10">
    <property type="entry name" value="Cysteine proteinases"/>
    <property type="match status" value="1"/>
</dbReference>
<comment type="catalytic activity">
    <reaction evidence="1 7">
        <text>Thiol-dependent hydrolysis of ester, thioester, amide, peptide and isopeptide bonds formed by the C-terminal Gly of ubiquitin (a 76-residue protein attached to proteins as an intracellular targeting signal).</text>
        <dbReference type="EC" id="3.4.19.12"/>
    </reaction>
</comment>
<dbReference type="SUPFAM" id="SSF54001">
    <property type="entry name" value="Cysteine proteinases"/>
    <property type="match status" value="1"/>
</dbReference>
<keyword evidence="5 7" id="KW-0378">Hydrolase</keyword>
<evidence type="ECO:0000256" key="4">
    <source>
        <dbReference type="ARBA" id="ARBA00022786"/>
    </source>
</evidence>
<accession>A0ABP0X9C2</accession>
<evidence type="ECO:0000256" key="5">
    <source>
        <dbReference type="ARBA" id="ARBA00022801"/>
    </source>
</evidence>
<keyword evidence="3 7" id="KW-0645">Protease</keyword>
<feature type="domain" description="USP" evidence="9">
    <location>
        <begin position="27"/>
        <end position="348"/>
    </location>
</feature>
<dbReference type="PANTHER" id="PTHR24006">
    <property type="entry name" value="UBIQUITIN CARBOXYL-TERMINAL HYDROLASE"/>
    <property type="match status" value="1"/>
</dbReference>
<evidence type="ECO:0000313" key="10">
    <source>
        <dbReference type="EMBL" id="CAK9275718.1"/>
    </source>
</evidence>
<protein>
    <recommendedName>
        <fullName evidence="7">Ubiquitin carboxyl-terminal hydrolase</fullName>
        <ecNumber evidence="7">3.4.19.12</ecNumber>
    </recommendedName>
</protein>
<dbReference type="InterPro" id="IPR038765">
    <property type="entry name" value="Papain-like_cys_pep_sf"/>
</dbReference>
<dbReference type="EC" id="3.4.19.12" evidence="7"/>